<dbReference type="AlphaFoldDB" id="A0A917BH97"/>
<dbReference type="Pfam" id="PF24837">
    <property type="entry name" value="AMIN-like"/>
    <property type="match status" value="1"/>
</dbReference>
<dbReference type="RefSeq" id="WP_188427950.1">
    <property type="nucleotide sequence ID" value="NZ_BAABKH010000010.1"/>
</dbReference>
<keyword evidence="5" id="KW-1185">Reference proteome</keyword>
<evidence type="ECO:0000313" key="4">
    <source>
        <dbReference type="EMBL" id="GGF39743.1"/>
    </source>
</evidence>
<feature type="region of interest" description="Disordered" evidence="1">
    <location>
        <begin position="17"/>
        <end position="86"/>
    </location>
</feature>
<feature type="compositionally biased region" description="Low complexity" evidence="1">
    <location>
        <begin position="21"/>
        <end position="73"/>
    </location>
</feature>
<feature type="domain" description="AMIN-like" evidence="3">
    <location>
        <begin position="97"/>
        <end position="221"/>
    </location>
</feature>
<name>A0A917BH97_9MICO</name>
<reference evidence="4" key="1">
    <citation type="journal article" date="2014" name="Int. J. Syst. Evol. Microbiol.">
        <title>Complete genome sequence of Corynebacterium casei LMG S-19264T (=DSM 44701T), isolated from a smear-ripened cheese.</title>
        <authorList>
            <consortium name="US DOE Joint Genome Institute (JGI-PGF)"/>
            <person name="Walter F."/>
            <person name="Albersmeier A."/>
            <person name="Kalinowski J."/>
            <person name="Ruckert C."/>
        </authorList>
    </citation>
    <scope>NUCLEOTIDE SEQUENCE</scope>
    <source>
        <strain evidence="4">CGMCC 1.12160</strain>
    </source>
</reference>
<feature type="chain" id="PRO_5036699917" description="AMIN-like domain-containing protein" evidence="2">
    <location>
        <begin position="23"/>
        <end position="223"/>
    </location>
</feature>
<organism evidence="4 5">
    <name type="scientific">Ornithinimicrobium tianjinense</name>
    <dbReference type="NCBI Taxonomy" id="1195761"/>
    <lineage>
        <taxon>Bacteria</taxon>
        <taxon>Bacillati</taxon>
        <taxon>Actinomycetota</taxon>
        <taxon>Actinomycetes</taxon>
        <taxon>Micrococcales</taxon>
        <taxon>Ornithinimicrobiaceae</taxon>
        <taxon>Ornithinimicrobium</taxon>
    </lineage>
</organism>
<evidence type="ECO:0000256" key="2">
    <source>
        <dbReference type="SAM" id="SignalP"/>
    </source>
</evidence>
<accession>A0A917BH97</accession>
<dbReference type="InterPro" id="IPR056303">
    <property type="entry name" value="AMIN-like"/>
</dbReference>
<evidence type="ECO:0000259" key="3">
    <source>
        <dbReference type="Pfam" id="PF24837"/>
    </source>
</evidence>
<proteinExistence type="predicted"/>
<evidence type="ECO:0000256" key="1">
    <source>
        <dbReference type="SAM" id="MobiDB-lite"/>
    </source>
</evidence>
<dbReference type="Proteomes" id="UP000605670">
    <property type="component" value="Unassembled WGS sequence"/>
</dbReference>
<protein>
    <recommendedName>
        <fullName evidence="3">AMIN-like domain-containing protein</fullName>
    </recommendedName>
</protein>
<sequence length="223" mass="23620">MTRSLSFVMVAALALAGCQSGGDTPDGSTSPTTSGEPTTSAPVTVSPPASDDATESETSTGSETSTAEATETEQPVDLPWTTGPVEEDVVTGGEAQEITGVRIGEHDGYDRVVLDLSGDQRLLGWHAEFVDQAVEDPSGRPLEVDGTAYLQIGVRGIDWTNDSADRYDGAPVDADDTEIVEEVVFGGLFEGQQQIVIGLDERTEFRVFGLDDPARIVIDVRED</sequence>
<comment type="caution">
    <text evidence="4">The sequence shown here is derived from an EMBL/GenBank/DDBJ whole genome shotgun (WGS) entry which is preliminary data.</text>
</comment>
<gene>
    <name evidence="4" type="ORF">GCM10011366_04200</name>
</gene>
<feature type="signal peptide" evidence="2">
    <location>
        <begin position="1"/>
        <end position="22"/>
    </location>
</feature>
<dbReference type="EMBL" id="BMEM01000001">
    <property type="protein sequence ID" value="GGF39743.1"/>
    <property type="molecule type" value="Genomic_DNA"/>
</dbReference>
<evidence type="ECO:0000313" key="5">
    <source>
        <dbReference type="Proteomes" id="UP000605670"/>
    </source>
</evidence>
<keyword evidence="2" id="KW-0732">Signal</keyword>
<dbReference type="PROSITE" id="PS51257">
    <property type="entry name" value="PROKAR_LIPOPROTEIN"/>
    <property type="match status" value="1"/>
</dbReference>
<reference evidence="4" key="2">
    <citation type="submission" date="2020-09" db="EMBL/GenBank/DDBJ databases">
        <authorList>
            <person name="Sun Q."/>
            <person name="Zhou Y."/>
        </authorList>
    </citation>
    <scope>NUCLEOTIDE SEQUENCE</scope>
    <source>
        <strain evidence="4">CGMCC 1.12160</strain>
    </source>
</reference>